<dbReference type="EMBL" id="KN818237">
    <property type="protein sequence ID" value="KIL66167.1"/>
    <property type="molecule type" value="Genomic_DNA"/>
</dbReference>
<organism evidence="2 3">
    <name type="scientific">Amanita muscaria (strain Koide BX008)</name>
    <dbReference type="NCBI Taxonomy" id="946122"/>
    <lineage>
        <taxon>Eukaryota</taxon>
        <taxon>Fungi</taxon>
        <taxon>Dikarya</taxon>
        <taxon>Basidiomycota</taxon>
        <taxon>Agaricomycotina</taxon>
        <taxon>Agaricomycetes</taxon>
        <taxon>Agaricomycetidae</taxon>
        <taxon>Agaricales</taxon>
        <taxon>Pluteineae</taxon>
        <taxon>Amanitaceae</taxon>
        <taxon>Amanita</taxon>
    </lineage>
</organism>
<accession>A0A0C2WWJ0</accession>
<dbReference type="AlphaFoldDB" id="A0A0C2WWJ0"/>
<evidence type="ECO:0000313" key="2">
    <source>
        <dbReference type="EMBL" id="KIL66167.1"/>
    </source>
</evidence>
<proteinExistence type="predicted"/>
<dbReference type="InParanoid" id="A0A0C2WWJ0"/>
<reference evidence="2 3" key="1">
    <citation type="submission" date="2014-04" db="EMBL/GenBank/DDBJ databases">
        <title>Evolutionary Origins and Diversification of the Mycorrhizal Mutualists.</title>
        <authorList>
            <consortium name="DOE Joint Genome Institute"/>
            <consortium name="Mycorrhizal Genomics Consortium"/>
            <person name="Kohler A."/>
            <person name="Kuo A."/>
            <person name="Nagy L.G."/>
            <person name="Floudas D."/>
            <person name="Copeland A."/>
            <person name="Barry K.W."/>
            <person name="Cichocki N."/>
            <person name="Veneault-Fourrey C."/>
            <person name="LaButti K."/>
            <person name="Lindquist E.A."/>
            <person name="Lipzen A."/>
            <person name="Lundell T."/>
            <person name="Morin E."/>
            <person name="Murat C."/>
            <person name="Riley R."/>
            <person name="Ohm R."/>
            <person name="Sun H."/>
            <person name="Tunlid A."/>
            <person name="Henrissat B."/>
            <person name="Grigoriev I.V."/>
            <person name="Hibbett D.S."/>
            <person name="Martin F."/>
        </authorList>
    </citation>
    <scope>NUCLEOTIDE SEQUENCE [LARGE SCALE GENOMIC DNA]</scope>
    <source>
        <strain evidence="2 3">Koide BX008</strain>
    </source>
</reference>
<name>A0A0C2WWJ0_AMAMK</name>
<feature type="transmembrane region" description="Helical" evidence="1">
    <location>
        <begin position="35"/>
        <end position="53"/>
    </location>
</feature>
<evidence type="ECO:0000256" key="1">
    <source>
        <dbReference type="SAM" id="Phobius"/>
    </source>
</evidence>
<dbReference type="Proteomes" id="UP000054549">
    <property type="component" value="Unassembled WGS sequence"/>
</dbReference>
<evidence type="ECO:0000313" key="3">
    <source>
        <dbReference type="Proteomes" id="UP000054549"/>
    </source>
</evidence>
<protein>
    <submittedName>
        <fullName evidence="2">Uncharacterized protein</fullName>
    </submittedName>
</protein>
<keyword evidence="1" id="KW-1133">Transmembrane helix</keyword>
<dbReference type="HOGENOM" id="CLU_2399200_0_0_1"/>
<keyword evidence="1" id="KW-0812">Transmembrane</keyword>
<gene>
    <name evidence="2" type="ORF">M378DRAFT_401642</name>
</gene>
<sequence>MAASPTTTYGQSSSGLNHIFCNVQGLSDLCANLDYWTFFTSFCMIILDIILYFKKQTWLQVFGRSNFRDMDNLFTGRAEAPQTMDFDHSKTVL</sequence>
<keyword evidence="3" id="KW-1185">Reference proteome</keyword>
<keyword evidence="1" id="KW-0472">Membrane</keyword>